<dbReference type="AlphaFoldDB" id="A0A7J9CWV5"/>
<feature type="coiled-coil region" evidence="1">
    <location>
        <begin position="29"/>
        <end position="79"/>
    </location>
</feature>
<feature type="non-terminal residue" evidence="2">
    <location>
        <position position="1"/>
    </location>
</feature>
<organism evidence="2 3">
    <name type="scientific">Gossypium gossypioides</name>
    <name type="common">Mexican cotton</name>
    <name type="synonym">Selera gossypioides</name>
    <dbReference type="NCBI Taxonomy" id="34282"/>
    <lineage>
        <taxon>Eukaryota</taxon>
        <taxon>Viridiplantae</taxon>
        <taxon>Streptophyta</taxon>
        <taxon>Embryophyta</taxon>
        <taxon>Tracheophyta</taxon>
        <taxon>Spermatophyta</taxon>
        <taxon>Magnoliopsida</taxon>
        <taxon>eudicotyledons</taxon>
        <taxon>Gunneridae</taxon>
        <taxon>Pentapetalae</taxon>
        <taxon>rosids</taxon>
        <taxon>malvids</taxon>
        <taxon>Malvales</taxon>
        <taxon>Malvaceae</taxon>
        <taxon>Malvoideae</taxon>
        <taxon>Gossypium</taxon>
    </lineage>
</organism>
<sequence length="83" mass="9793">MCSAPFQLAVFDAENRKEKAENFKLRCELRQRTKELEDYKSRNDNSMERRSLLNEIEAIAALKEQLEETSEALKDMESRYSCL</sequence>
<dbReference type="EMBL" id="JABEZY010053009">
    <property type="protein sequence ID" value="MBA0753009.1"/>
    <property type="molecule type" value="Genomic_DNA"/>
</dbReference>
<gene>
    <name evidence="2" type="ORF">Gogos_020381</name>
</gene>
<reference evidence="2 3" key="1">
    <citation type="journal article" date="2019" name="Genome Biol. Evol.">
        <title>Insights into the evolution of the New World diploid cottons (Gossypium, subgenus Houzingenia) based on genome sequencing.</title>
        <authorList>
            <person name="Grover C.E."/>
            <person name="Arick M.A. 2nd"/>
            <person name="Thrash A."/>
            <person name="Conover J.L."/>
            <person name="Sanders W.S."/>
            <person name="Peterson D.G."/>
            <person name="Frelichowski J.E."/>
            <person name="Scheffler J.A."/>
            <person name="Scheffler B.E."/>
            <person name="Wendel J.F."/>
        </authorList>
    </citation>
    <scope>NUCLEOTIDE SEQUENCE [LARGE SCALE GENOMIC DNA]</scope>
    <source>
        <strain evidence="2">5</strain>
        <tissue evidence="2">Leaf</tissue>
    </source>
</reference>
<accession>A0A7J9CWV5</accession>
<protein>
    <submittedName>
        <fullName evidence="2">Uncharacterized protein</fullName>
    </submittedName>
</protein>
<name>A0A7J9CWV5_GOSGO</name>
<evidence type="ECO:0000256" key="1">
    <source>
        <dbReference type="SAM" id="Coils"/>
    </source>
</evidence>
<comment type="caution">
    <text evidence="2">The sequence shown here is derived from an EMBL/GenBank/DDBJ whole genome shotgun (WGS) entry which is preliminary data.</text>
</comment>
<evidence type="ECO:0000313" key="2">
    <source>
        <dbReference type="EMBL" id="MBA0753009.1"/>
    </source>
</evidence>
<proteinExistence type="predicted"/>
<dbReference type="OrthoDB" id="10562729at2759"/>
<keyword evidence="1" id="KW-0175">Coiled coil</keyword>
<dbReference type="Proteomes" id="UP000593579">
    <property type="component" value="Unassembled WGS sequence"/>
</dbReference>
<evidence type="ECO:0000313" key="3">
    <source>
        <dbReference type="Proteomes" id="UP000593579"/>
    </source>
</evidence>
<keyword evidence="3" id="KW-1185">Reference proteome</keyword>